<proteinExistence type="predicted"/>
<keyword evidence="6" id="KW-1185">Reference proteome</keyword>
<dbReference type="EMBL" id="JBHSXN010000001">
    <property type="protein sequence ID" value="MFC6951361.1"/>
    <property type="molecule type" value="Genomic_DNA"/>
</dbReference>
<comment type="caution">
    <text evidence="5">The sequence shown here is derived from an EMBL/GenBank/DDBJ whole genome shotgun (WGS) entry which is preliminary data.</text>
</comment>
<reference evidence="5 6" key="1">
    <citation type="journal article" date="2019" name="Int. J. Syst. Evol. Microbiol.">
        <title>The Global Catalogue of Microorganisms (GCM) 10K type strain sequencing project: providing services to taxonomists for standard genome sequencing and annotation.</title>
        <authorList>
            <consortium name="The Broad Institute Genomics Platform"/>
            <consortium name="The Broad Institute Genome Sequencing Center for Infectious Disease"/>
            <person name="Wu L."/>
            <person name="Ma J."/>
        </authorList>
    </citation>
    <scope>NUCLEOTIDE SEQUENCE [LARGE SCALE GENOMIC DNA]</scope>
    <source>
        <strain evidence="5 6">GX26</strain>
    </source>
</reference>
<organism evidence="5 6">
    <name type="scientific">Halorubellus litoreus</name>
    <dbReference type="NCBI Taxonomy" id="755308"/>
    <lineage>
        <taxon>Archaea</taxon>
        <taxon>Methanobacteriati</taxon>
        <taxon>Methanobacteriota</taxon>
        <taxon>Stenosarchaea group</taxon>
        <taxon>Halobacteria</taxon>
        <taxon>Halobacteriales</taxon>
        <taxon>Halorubellaceae</taxon>
        <taxon>Halorubellus</taxon>
    </lineage>
</organism>
<accession>A0ABD5VEQ8</accession>
<evidence type="ECO:0000313" key="5">
    <source>
        <dbReference type="EMBL" id="MFC6951361.1"/>
    </source>
</evidence>
<dbReference type="SUPFAM" id="SSF102215">
    <property type="entry name" value="Creatininase"/>
    <property type="match status" value="1"/>
</dbReference>
<dbReference type="GO" id="GO:0046872">
    <property type="term" value="F:metal ion binding"/>
    <property type="evidence" value="ECO:0007669"/>
    <property type="project" value="UniProtKB-KW"/>
</dbReference>
<keyword evidence="3" id="KW-0378">Hydrolase</keyword>
<dbReference type="AlphaFoldDB" id="A0ABD5VEQ8"/>
<keyword evidence="4" id="KW-0862">Zinc</keyword>
<dbReference type="InterPro" id="IPR003785">
    <property type="entry name" value="Creatininase/forma_Hydrolase"/>
</dbReference>
<dbReference type="PANTHER" id="PTHR35005">
    <property type="entry name" value="3-DEHYDRO-SCYLLO-INOSOSE HYDROLASE"/>
    <property type="match status" value="1"/>
</dbReference>
<dbReference type="Pfam" id="PF02633">
    <property type="entry name" value="Creatininase"/>
    <property type="match status" value="1"/>
</dbReference>
<name>A0ABD5VEQ8_9EURY</name>
<keyword evidence="2" id="KW-0479">Metal-binding</keyword>
<sequence>MELATHTTTTAADAFEDVEVAVLPTGSVEQHGPALPLGTDLYSATAVAEAVGDRDDVARCPPIPVGVSAHHRQFHGTLSVTPETFEDYAYDVVASLAEHGVRKAVFANGHGGNVDALTRAARRLREHDVAFATPWNWWSNLDGLEGELFDVDGITHADAMETSMMLYLTEHVREDALEDAEAGASDAWGETVHGAPVGFDTADFSESGAVGEPTKGSVEAGEALFEKATEELDALCDWLTAQDFADLAPEAHR</sequence>
<evidence type="ECO:0000256" key="4">
    <source>
        <dbReference type="ARBA" id="ARBA00022833"/>
    </source>
</evidence>
<dbReference type="InterPro" id="IPR024087">
    <property type="entry name" value="Creatininase-like_sf"/>
</dbReference>
<gene>
    <name evidence="5" type="ORF">ACFQGB_00665</name>
</gene>
<evidence type="ECO:0000256" key="3">
    <source>
        <dbReference type="ARBA" id="ARBA00022801"/>
    </source>
</evidence>
<comment type="cofactor">
    <cofactor evidence="1">
        <name>Zn(2+)</name>
        <dbReference type="ChEBI" id="CHEBI:29105"/>
    </cofactor>
</comment>
<dbReference type="Gene3D" id="3.40.50.10310">
    <property type="entry name" value="Creatininase"/>
    <property type="match status" value="1"/>
</dbReference>
<protein>
    <submittedName>
        <fullName evidence="5">Creatininase family protein</fullName>
    </submittedName>
</protein>
<dbReference type="Proteomes" id="UP001596395">
    <property type="component" value="Unassembled WGS sequence"/>
</dbReference>
<evidence type="ECO:0000313" key="6">
    <source>
        <dbReference type="Proteomes" id="UP001596395"/>
    </source>
</evidence>
<evidence type="ECO:0000256" key="2">
    <source>
        <dbReference type="ARBA" id="ARBA00022723"/>
    </source>
</evidence>
<dbReference type="RefSeq" id="WP_336348396.1">
    <property type="nucleotide sequence ID" value="NZ_JAZAQL010000001.1"/>
</dbReference>
<dbReference type="PANTHER" id="PTHR35005:SF1">
    <property type="entry name" value="2-AMINO-5-FORMYLAMINO-6-RIBOSYLAMINOPYRIMIDIN-4(3H)-ONE 5'-MONOPHOSPHATE DEFORMYLASE"/>
    <property type="match status" value="1"/>
</dbReference>
<evidence type="ECO:0000256" key="1">
    <source>
        <dbReference type="ARBA" id="ARBA00001947"/>
    </source>
</evidence>
<dbReference type="GO" id="GO:0016787">
    <property type="term" value="F:hydrolase activity"/>
    <property type="evidence" value="ECO:0007669"/>
    <property type="project" value="UniProtKB-KW"/>
</dbReference>